<comment type="caution">
    <text evidence="2">The sequence shown here is derived from an EMBL/GenBank/DDBJ whole genome shotgun (WGS) entry which is preliminary data.</text>
</comment>
<protein>
    <submittedName>
        <fullName evidence="2">Uncharacterized protein</fullName>
    </submittedName>
</protein>
<organism evidence="2 3">
    <name type="scientific">Amycolatopsis echigonensis</name>
    <dbReference type="NCBI Taxonomy" id="2576905"/>
    <lineage>
        <taxon>Bacteria</taxon>
        <taxon>Bacillati</taxon>
        <taxon>Actinomycetota</taxon>
        <taxon>Actinomycetes</taxon>
        <taxon>Pseudonocardiales</taxon>
        <taxon>Pseudonocardiaceae</taxon>
        <taxon>Amycolatopsis</taxon>
    </lineage>
</organism>
<reference evidence="2 3" key="1">
    <citation type="submission" date="2017-12" db="EMBL/GenBank/DDBJ databases">
        <title>Sequencing the genomes of 1000 Actinobacteria strains.</title>
        <authorList>
            <person name="Klenk H.-P."/>
        </authorList>
    </citation>
    <scope>NUCLEOTIDE SEQUENCE [LARGE SCALE GENOMIC DNA]</scope>
    <source>
        <strain evidence="2 3">DSM 45165</strain>
    </source>
</reference>
<keyword evidence="3" id="KW-1185">Reference proteome</keyword>
<accession>A0A2N3WU83</accession>
<dbReference type="EMBL" id="PJMY01000003">
    <property type="protein sequence ID" value="PKV97436.1"/>
    <property type="molecule type" value="Genomic_DNA"/>
</dbReference>
<proteinExistence type="predicted"/>
<name>A0A2N3WU83_9PSEU</name>
<feature type="region of interest" description="Disordered" evidence="1">
    <location>
        <begin position="1"/>
        <end position="26"/>
    </location>
</feature>
<evidence type="ECO:0000313" key="2">
    <source>
        <dbReference type="EMBL" id="PKV97436.1"/>
    </source>
</evidence>
<dbReference type="AlphaFoldDB" id="A0A2N3WU83"/>
<gene>
    <name evidence="2" type="ORF">ATK30_8417</name>
</gene>
<sequence>MSATGVDLPRRACRRNGVAQPADEPEPVALIGRRAALRPLGAADCGDGRALP</sequence>
<evidence type="ECO:0000313" key="3">
    <source>
        <dbReference type="Proteomes" id="UP000233750"/>
    </source>
</evidence>
<evidence type="ECO:0000256" key="1">
    <source>
        <dbReference type="SAM" id="MobiDB-lite"/>
    </source>
</evidence>
<dbReference type="Proteomes" id="UP000233750">
    <property type="component" value="Unassembled WGS sequence"/>
</dbReference>